<evidence type="ECO:0000313" key="2">
    <source>
        <dbReference type="Proteomes" id="UP001597168"/>
    </source>
</evidence>
<dbReference type="Proteomes" id="UP001597168">
    <property type="component" value="Unassembled WGS sequence"/>
</dbReference>
<protein>
    <submittedName>
        <fullName evidence="1">Uncharacterized protein</fullName>
    </submittedName>
</protein>
<name>A0ABW3QGH5_9PSEU</name>
<evidence type="ECO:0000313" key="1">
    <source>
        <dbReference type="EMBL" id="MFD1145962.1"/>
    </source>
</evidence>
<accession>A0ABW3QGH5</accession>
<comment type="caution">
    <text evidence="1">The sequence shown here is derived from an EMBL/GenBank/DDBJ whole genome shotgun (WGS) entry which is preliminary data.</text>
</comment>
<dbReference type="RefSeq" id="WP_380719222.1">
    <property type="nucleotide sequence ID" value="NZ_JBHTLK010000005.1"/>
</dbReference>
<proteinExistence type="predicted"/>
<reference evidence="2" key="1">
    <citation type="journal article" date="2019" name="Int. J. Syst. Evol. Microbiol.">
        <title>The Global Catalogue of Microorganisms (GCM) 10K type strain sequencing project: providing services to taxonomists for standard genome sequencing and annotation.</title>
        <authorList>
            <consortium name="The Broad Institute Genomics Platform"/>
            <consortium name="The Broad Institute Genome Sequencing Center for Infectious Disease"/>
            <person name="Wu L."/>
            <person name="Ma J."/>
        </authorList>
    </citation>
    <scope>NUCLEOTIDE SEQUENCE [LARGE SCALE GENOMIC DNA]</scope>
    <source>
        <strain evidence="2">CCUG 60214</strain>
    </source>
</reference>
<gene>
    <name evidence="1" type="ORF">ACFQ3T_02355</name>
</gene>
<dbReference type="EMBL" id="JBHTLK010000005">
    <property type="protein sequence ID" value="MFD1145962.1"/>
    <property type="molecule type" value="Genomic_DNA"/>
</dbReference>
<keyword evidence="2" id="KW-1185">Reference proteome</keyword>
<sequence length="46" mass="4888">MNGATVDQADVLEDEPDEDTAAFDVELTGHPLRAQDVPALIPKIIG</sequence>
<organism evidence="1 2">
    <name type="scientific">Saccharothrix hoggarensis</name>
    <dbReference type="NCBI Taxonomy" id="913853"/>
    <lineage>
        <taxon>Bacteria</taxon>
        <taxon>Bacillati</taxon>
        <taxon>Actinomycetota</taxon>
        <taxon>Actinomycetes</taxon>
        <taxon>Pseudonocardiales</taxon>
        <taxon>Pseudonocardiaceae</taxon>
        <taxon>Saccharothrix</taxon>
    </lineage>
</organism>